<dbReference type="PROSITE" id="PS50887">
    <property type="entry name" value="GGDEF"/>
    <property type="match status" value="1"/>
</dbReference>
<dbReference type="InterPro" id="IPR001610">
    <property type="entry name" value="PAC"/>
</dbReference>
<dbReference type="InterPro" id="IPR052155">
    <property type="entry name" value="Biofilm_reg_signaling"/>
</dbReference>
<dbReference type="Pfam" id="PF00990">
    <property type="entry name" value="GGDEF"/>
    <property type="match status" value="1"/>
</dbReference>
<reference evidence="5 6" key="1">
    <citation type="submission" date="2018-05" db="EMBL/GenBank/DDBJ databases">
        <title>The Hungate 1000. A catalogue of reference genomes from the rumen microbiome.</title>
        <authorList>
            <person name="Kelly W."/>
        </authorList>
    </citation>
    <scope>NUCLEOTIDE SEQUENCE [LARGE SCALE GENOMIC DNA]</scope>
    <source>
        <strain evidence="5 6">NLAE-zl-C242</strain>
    </source>
</reference>
<dbReference type="NCBIfam" id="TIGR00254">
    <property type="entry name" value="GGDEF"/>
    <property type="match status" value="1"/>
</dbReference>
<dbReference type="Gene3D" id="3.30.450.20">
    <property type="entry name" value="PAS domain"/>
    <property type="match status" value="2"/>
</dbReference>
<dbReference type="SUPFAM" id="SSF55785">
    <property type="entry name" value="PYP-like sensor domain (PAS domain)"/>
    <property type="match status" value="2"/>
</dbReference>
<dbReference type="Gene3D" id="3.30.70.270">
    <property type="match status" value="1"/>
</dbReference>
<dbReference type="InterPro" id="IPR043128">
    <property type="entry name" value="Rev_trsase/Diguanyl_cyclase"/>
</dbReference>
<evidence type="ECO:0000313" key="6">
    <source>
        <dbReference type="Proteomes" id="UP000245845"/>
    </source>
</evidence>
<evidence type="ECO:0000259" key="3">
    <source>
        <dbReference type="PROSITE" id="PS50113"/>
    </source>
</evidence>
<comment type="caution">
    <text evidence="5">The sequence shown here is derived from an EMBL/GenBank/DDBJ whole genome shotgun (WGS) entry which is preliminary data.</text>
</comment>
<dbReference type="InterPro" id="IPR035965">
    <property type="entry name" value="PAS-like_dom_sf"/>
</dbReference>
<keyword evidence="1" id="KW-0175">Coiled coil</keyword>
<dbReference type="SMART" id="SM00086">
    <property type="entry name" value="PAC"/>
    <property type="match status" value="2"/>
</dbReference>
<evidence type="ECO:0000313" key="5">
    <source>
        <dbReference type="EMBL" id="PWJ31155.1"/>
    </source>
</evidence>
<proteinExistence type="predicted"/>
<dbReference type="InterPro" id="IPR013655">
    <property type="entry name" value="PAS_fold_3"/>
</dbReference>
<name>A0A2Y9BDH2_9FIRM</name>
<dbReference type="InterPro" id="IPR000160">
    <property type="entry name" value="GGDEF_dom"/>
</dbReference>
<dbReference type="Pfam" id="PF08447">
    <property type="entry name" value="PAS_3"/>
    <property type="match status" value="2"/>
</dbReference>
<dbReference type="AlphaFoldDB" id="A0A2Y9BDH2"/>
<feature type="domain" description="PAC" evidence="3">
    <location>
        <begin position="228"/>
        <end position="280"/>
    </location>
</feature>
<dbReference type="CDD" id="cd00130">
    <property type="entry name" value="PAS"/>
    <property type="match status" value="2"/>
</dbReference>
<feature type="domain" description="GGDEF" evidence="4">
    <location>
        <begin position="311"/>
        <end position="442"/>
    </location>
</feature>
<protein>
    <submittedName>
        <fullName evidence="5">PAS domain S-box-containing protein/diguanylate cyclase (GGDEF)-like protein</fullName>
    </submittedName>
</protein>
<accession>A0A2Y9BDH2</accession>
<keyword evidence="6" id="KW-1185">Reference proteome</keyword>
<dbReference type="PROSITE" id="PS50112">
    <property type="entry name" value="PAS"/>
    <property type="match status" value="1"/>
</dbReference>
<dbReference type="InterPro" id="IPR000700">
    <property type="entry name" value="PAS-assoc_C"/>
</dbReference>
<dbReference type="PANTHER" id="PTHR44757">
    <property type="entry name" value="DIGUANYLATE CYCLASE DGCP"/>
    <property type="match status" value="1"/>
</dbReference>
<evidence type="ECO:0000256" key="1">
    <source>
        <dbReference type="SAM" id="Coils"/>
    </source>
</evidence>
<dbReference type="SUPFAM" id="SSF55073">
    <property type="entry name" value="Nucleotide cyclase"/>
    <property type="match status" value="1"/>
</dbReference>
<dbReference type="EMBL" id="QGDL01000002">
    <property type="protein sequence ID" value="PWJ31155.1"/>
    <property type="molecule type" value="Genomic_DNA"/>
</dbReference>
<dbReference type="RefSeq" id="WP_109729880.1">
    <property type="nucleotide sequence ID" value="NZ_BAAACK010000006.1"/>
</dbReference>
<feature type="coiled-coil region" evidence="1">
    <location>
        <begin position="1"/>
        <end position="31"/>
    </location>
</feature>
<dbReference type="SUPFAM" id="SSF55781">
    <property type="entry name" value="GAF domain-like"/>
    <property type="match status" value="1"/>
</dbReference>
<dbReference type="PANTHER" id="PTHR44757:SF2">
    <property type="entry name" value="BIOFILM ARCHITECTURE MAINTENANCE PROTEIN MBAA"/>
    <property type="match status" value="1"/>
</dbReference>
<dbReference type="CDD" id="cd01949">
    <property type="entry name" value="GGDEF"/>
    <property type="match status" value="1"/>
</dbReference>
<dbReference type="OrthoDB" id="9804955at2"/>
<dbReference type="SMART" id="SM00267">
    <property type="entry name" value="GGDEF"/>
    <property type="match status" value="1"/>
</dbReference>
<dbReference type="Proteomes" id="UP000245845">
    <property type="component" value="Unassembled WGS sequence"/>
</dbReference>
<sequence>METEKDKKEHKERSLEELIEENKNLNALIQNVPGGVMCCSADMDNGLELLEYSDGFLKLLGYTAEELKEKYDNKFRSIIYEEDWEATAKSVGEQMSRGSTKKIEYRVKCGDGTLKMIYDQGQLVRRNGYDVYYCILSDVTEQRAVTEALRLSLERHQIIMEQTRDIIFEWDVEKDSVMWSDNWKEKFGYQAFSTNVEQELLENGHIYPEDRETLMQLYYKLVGNATYEETEIRIQRIDGVFIWCRIRASLQLGASGDKKKVIGVIIDIDNERQEAEKLKERAEKDALTGVYNKGTVQMLGDQYLSKMKRGEMAAFFMIDIDDFKYINDVYGHLSGDVILAEIAAGLKRIFRSGDIIGRIGGDEFAVIMKDIREVDAVERKAQEVIGIFNHLLEEDKYTFSSSIGIAFAPKHGYAFETMYKKADIALYKAKAEGKNTWRFYEEGLKMESSIGNGYSTQRKADNSEEMWQGEAGIVSYIFSSLYESEDVRRGIEDILNIVGTQFGVSRAYIFEDTEDGAATYNTFEWCREGIGPQKEELQGVPGSVLGDYYSNFNANGLLYCRDIRELDEPLRELLEKQGIKSMLQCLIMDKGEKKGFVGFDECETNRLWTKQQIDTLSVISQVISVFLRKERAQEALCRLVQGMPAEAAEDKQCMSH</sequence>
<dbReference type="InterPro" id="IPR029016">
    <property type="entry name" value="GAF-like_dom_sf"/>
</dbReference>
<evidence type="ECO:0000259" key="4">
    <source>
        <dbReference type="PROSITE" id="PS50887"/>
    </source>
</evidence>
<organism evidence="5 6">
    <name type="scientific">Faecalicatena orotica</name>
    <dbReference type="NCBI Taxonomy" id="1544"/>
    <lineage>
        <taxon>Bacteria</taxon>
        <taxon>Bacillati</taxon>
        <taxon>Bacillota</taxon>
        <taxon>Clostridia</taxon>
        <taxon>Lachnospirales</taxon>
        <taxon>Lachnospiraceae</taxon>
        <taxon>Faecalicatena</taxon>
    </lineage>
</organism>
<dbReference type="InterPro" id="IPR000014">
    <property type="entry name" value="PAS"/>
</dbReference>
<feature type="domain" description="PAS" evidence="2">
    <location>
        <begin position="21"/>
        <end position="98"/>
    </location>
</feature>
<dbReference type="NCBIfam" id="TIGR00229">
    <property type="entry name" value="sensory_box"/>
    <property type="match status" value="2"/>
</dbReference>
<evidence type="ECO:0000259" key="2">
    <source>
        <dbReference type="PROSITE" id="PS50112"/>
    </source>
</evidence>
<dbReference type="PROSITE" id="PS50113">
    <property type="entry name" value="PAC"/>
    <property type="match status" value="1"/>
</dbReference>
<dbReference type="Gene3D" id="3.30.450.40">
    <property type="match status" value="1"/>
</dbReference>
<dbReference type="InterPro" id="IPR029787">
    <property type="entry name" value="Nucleotide_cyclase"/>
</dbReference>
<gene>
    <name evidence="5" type="ORF">A8806_10211</name>
</gene>